<feature type="region of interest" description="Disordered" evidence="1">
    <location>
        <begin position="1043"/>
        <end position="1080"/>
    </location>
</feature>
<feature type="region of interest" description="Disordered" evidence="1">
    <location>
        <begin position="1349"/>
        <end position="1407"/>
    </location>
</feature>
<feature type="compositionally biased region" description="Polar residues" evidence="1">
    <location>
        <begin position="249"/>
        <end position="260"/>
    </location>
</feature>
<feature type="region of interest" description="Disordered" evidence="1">
    <location>
        <begin position="929"/>
        <end position="955"/>
    </location>
</feature>
<evidence type="ECO:0000256" key="1">
    <source>
        <dbReference type="SAM" id="MobiDB-lite"/>
    </source>
</evidence>
<feature type="compositionally biased region" description="Low complexity" evidence="1">
    <location>
        <begin position="46"/>
        <end position="67"/>
    </location>
</feature>
<protein>
    <submittedName>
        <fullName evidence="2">Uncharacterized protein</fullName>
    </submittedName>
</protein>
<dbReference type="KEGG" id="ksn:43587239"/>
<feature type="compositionally biased region" description="Low complexity" evidence="1">
    <location>
        <begin position="793"/>
        <end position="805"/>
    </location>
</feature>
<reference evidence="2" key="1">
    <citation type="submission" date="2017-08" db="EMBL/GenBank/DDBJ databases">
        <authorList>
            <person name="Cuomo C."/>
            <person name="Billmyre B."/>
            <person name="Heitman J."/>
        </authorList>
    </citation>
    <scope>NUCLEOTIDE SEQUENCE</scope>
    <source>
        <strain evidence="2">CBS 12478</strain>
    </source>
</reference>
<feature type="region of interest" description="Disordered" evidence="1">
    <location>
        <begin position="518"/>
        <end position="566"/>
    </location>
</feature>
<feature type="compositionally biased region" description="Polar residues" evidence="1">
    <location>
        <begin position="1369"/>
        <end position="1385"/>
    </location>
</feature>
<keyword evidence="3" id="KW-1185">Reference proteome</keyword>
<feature type="compositionally biased region" description="Basic and acidic residues" evidence="1">
    <location>
        <begin position="1223"/>
        <end position="1232"/>
    </location>
</feature>
<feature type="compositionally biased region" description="Polar residues" evidence="1">
    <location>
        <begin position="845"/>
        <end position="854"/>
    </location>
</feature>
<feature type="region of interest" description="Disordered" evidence="1">
    <location>
        <begin position="1185"/>
        <end position="1232"/>
    </location>
</feature>
<feature type="compositionally biased region" description="Low complexity" evidence="1">
    <location>
        <begin position="165"/>
        <end position="189"/>
    </location>
</feature>
<feature type="compositionally biased region" description="Basic and acidic residues" evidence="1">
    <location>
        <begin position="1310"/>
        <end position="1325"/>
    </location>
</feature>
<name>A0A5M6C396_9TREE</name>
<feature type="region of interest" description="Disordered" evidence="1">
    <location>
        <begin position="782"/>
        <end position="808"/>
    </location>
</feature>
<feature type="compositionally biased region" description="Basic and acidic residues" evidence="1">
    <location>
        <begin position="547"/>
        <end position="562"/>
    </location>
</feature>
<gene>
    <name evidence="2" type="ORF">CI109_101467</name>
</gene>
<feature type="region of interest" description="Disordered" evidence="1">
    <location>
        <begin position="406"/>
        <end position="429"/>
    </location>
</feature>
<feature type="compositionally biased region" description="Polar residues" evidence="1">
    <location>
        <begin position="634"/>
        <end position="644"/>
    </location>
</feature>
<sequence length="1494" mass="159998">MVVKSQRSSTTRFNQWSASSNSSVPHPIEYCDTHPRPYNPYSSLNATPLRQTPAAAPAPAPALTRSTPAPPPITLPSQIIVPGSPSQTDPFGSQITSPEPIPRSTPVIIGSRPPSTILSASSCTSPLTLNGTPVVTPKIILASPSTSTIHYLFPSSDTRNGIHLSATSTTSTGESTNVGTSTVGSTKGTDNTKPVKRTQSTSRTDKSSSHPHRSSIIYSHRTSLDQPVERERTSTKQILHGLGYHKKTTSITANSPNPTRRNLPGTSPGTTGGGGGVKKSDIGKPIPSPALDYTSSAGYRSVGEEVDMGTLRRQRAMVDLGGVRSKTVELKEVGIKRKESLILKEIENRREKRGWEIGSRPYQESEPVDPCSHSRTTATHSRSQIRVLNPKPKPYVPPSITVLAQRRRSQSLSAPRPAPSPPIIADDQVSPLLPPPDFGDPLTLSVVIPSPSYSHLDYSTAGSTSESTKSKRSSVSGGWSMRRSSVIFPISAAMSRGDMRKGLGGYDDGKVKAREDAAKRLNGDQTSADSRKGSMGRSWSLRRKRDERREDEYGQGRKESRPRSQSLTAALTLREMGITPPLPLVTQLHPNATSEGGSGGRAFLPLQQNTNGTFIGDLSIDLGDRYFSPHKDTPSSGGWTSSPRSIDTSVFSSSTPSSEYASLPSATIRNIVRIGGKPLHPAFNESDISILAPSTVGLGFSPIGTPISLPESLEAEVVDLTLQGRKLASPIPIVHTGQSPDRPGHGTNTLEVTIGQVPNFDRDREASPRVPRRSMLLAQNTFYIPPPGTKPTMSSRPSLRSSMSMGQGAMKRAFTSGNLKQVAAGQTGSGPSGQPRTGGLMKSASIRSNSATNRSKSRLFEREKDRSLEGGTERVSPTPSTSMRFGTSSGSGGGRRPMTTFSLCSPPDAIDPLPPTNCTLSISPAHNLDPDFAPSSSAPGRSKTLRSNSNRSSPFLSASNSLRVIFGREGFVARSLSQAFDKDKDNHRAGHDDRTMMESSLKAKISSPLEAAPPSRADDQKWRESILKDVVSLSISSNLNKLASEQGQDQNKHHSGRLQGSGPRQGQNRMVSSGSKARLAIPSPLLQPFMESELLPETTMRESRDMTGIGEAMMRSVTRGTVQTGHSVDDVLRQSSGGWEGPTGRVLGEVGGVDSMASASVYSNNASTFHDSARKPSARRMIGKGLPPSGLGLSTMTSTSTSTTQLNMNTNTSRWSPSPKKKAKEEHREKARTFSGRISARLISPPIPFMTPMSGVQYPRSDMEVEKLREPIELNVSTLRTPVSLKSRSGHIATASRNPAYEHTNPPTLVDEHDQDPVPTKETKGKGLKMGRSQSINFSLSLRSSFRLGGGGGGGLGGGGGRSRPSPSPAGTHQHQGISNQSYAQSHVLKSKSPSTSGGISSEDVLPQEGRSVLDQLAARDKPTTINLSTATANATTAGGVKVGDERVLEWRDEVGENEQLTKLEDKMRGFVDGERERIRVIGRKSLDRGLRLV</sequence>
<feature type="compositionally biased region" description="Low complexity" evidence="1">
    <location>
        <begin position="645"/>
        <end position="657"/>
    </location>
</feature>
<evidence type="ECO:0000313" key="2">
    <source>
        <dbReference type="EMBL" id="WWD17030.1"/>
    </source>
</evidence>
<dbReference type="RefSeq" id="XP_031862442.1">
    <property type="nucleotide sequence ID" value="XM_032003120.1"/>
</dbReference>
<feature type="compositionally biased region" description="Polar residues" evidence="1">
    <location>
        <begin position="934"/>
        <end position="955"/>
    </location>
</feature>
<feature type="compositionally biased region" description="Basic and acidic residues" evidence="1">
    <location>
        <begin position="858"/>
        <end position="872"/>
    </location>
</feature>
<feature type="region of interest" description="Disordered" evidence="1">
    <location>
        <begin position="998"/>
        <end position="1021"/>
    </location>
</feature>
<reference evidence="2" key="2">
    <citation type="submission" date="2024-01" db="EMBL/GenBank/DDBJ databases">
        <title>Comparative genomics of Cryptococcus and Kwoniella reveals pathogenesis evolution and contrasting modes of karyotype evolution via chromosome fusion or intercentromeric recombination.</title>
        <authorList>
            <person name="Coelho M.A."/>
            <person name="David-Palma M."/>
            <person name="Shea T."/>
            <person name="Bowers K."/>
            <person name="McGinley-Smith S."/>
            <person name="Mohammad A.W."/>
            <person name="Gnirke A."/>
            <person name="Yurkov A.M."/>
            <person name="Nowrousian M."/>
            <person name="Sun S."/>
            <person name="Cuomo C.A."/>
            <person name="Heitman J."/>
        </authorList>
    </citation>
    <scope>NUCLEOTIDE SEQUENCE</scope>
    <source>
        <strain evidence="2">CBS 12478</strain>
    </source>
</reference>
<feature type="region of interest" description="Disordered" evidence="1">
    <location>
        <begin position="1287"/>
        <end position="1333"/>
    </location>
</feature>
<accession>A0A5M6C396</accession>
<feature type="region of interest" description="Disordered" evidence="1">
    <location>
        <begin position="1"/>
        <end position="113"/>
    </location>
</feature>
<dbReference type="Proteomes" id="UP000322225">
    <property type="component" value="Chromosome 3"/>
</dbReference>
<dbReference type="EMBL" id="CP144053">
    <property type="protein sequence ID" value="WWD17030.1"/>
    <property type="molecule type" value="Genomic_DNA"/>
</dbReference>
<proteinExistence type="predicted"/>
<feature type="region of interest" description="Disordered" evidence="1">
    <location>
        <begin position="248"/>
        <end position="291"/>
    </location>
</feature>
<feature type="compositionally biased region" description="Polar residues" evidence="1">
    <location>
        <begin position="1"/>
        <end position="24"/>
    </location>
</feature>
<feature type="compositionally biased region" description="Gly residues" evidence="1">
    <location>
        <begin position="1349"/>
        <end position="1362"/>
    </location>
</feature>
<feature type="compositionally biased region" description="Low complexity" evidence="1">
    <location>
        <begin position="1391"/>
        <end position="1402"/>
    </location>
</feature>
<feature type="compositionally biased region" description="Polar residues" evidence="1">
    <location>
        <begin position="216"/>
        <end position="225"/>
    </location>
</feature>
<feature type="compositionally biased region" description="Low complexity" evidence="1">
    <location>
        <begin position="373"/>
        <end position="382"/>
    </location>
</feature>
<feature type="region of interest" description="Disordered" evidence="1">
    <location>
        <begin position="457"/>
        <end position="478"/>
    </location>
</feature>
<feature type="region of interest" description="Disordered" evidence="1">
    <location>
        <begin position="157"/>
        <end position="232"/>
    </location>
</feature>
<dbReference type="OrthoDB" id="2564483at2759"/>
<feature type="region of interest" description="Disordered" evidence="1">
    <location>
        <begin position="357"/>
        <end position="392"/>
    </location>
</feature>
<evidence type="ECO:0000313" key="3">
    <source>
        <dbReference type="Proteomes" id="UP000322225"/>
    </source>
</evidence>
<feature type="region of interest" description="Disordered" evidence="1">
    <location>
        <begin position="822"/>
        <end position="908"/>
    </location>
</feature>
<feature type="region of interest" description="Disordered" evidence="1">
    <location>
        <begin position="629"/>
        <end position="657"/>
    </location>
</feature>
<organism evidence="2 3">
    <name type="scientific">Kwoniella shandongensis</name>
    <dbReference type="NCBI Taxonomy" id="1734106"/>
    <lineage>
        <taxon>Eukaryota</taxon>
        <taxon>Fungi</taxon>
        <taxon>Dikarya</taxon>
        <taxon>Basidiomycota</taxon>
        <taxon>Agaricomycotina</taxon>
        <taxon>Tremellomycetes</taxon>
        <taxon>Tremellales</taxon>
        <taxon>Cryptococcaceae</taxon>
        <taxon>Kwoniella</taxon>
    </lineage>
</organism>
<feature type="compositionally biased region" description="Polar residues" evidence="1">
    <location>
        <begin position="1062"/>
        <end position="1075"/>
    </location>
</feature>
<feature type="compositionally biased region" description="Polar residues" evidence="1">
    <location>
        <begin position="84"/>
        <end position="97"/>
    </location>
</feature>
<feature type="compositionally biased region" description="Low complexity" evidence="1">
    <location>
        <begin position="1185"/>
        <end position="1213"/>
    </location>
</feature>
<dbReference type="GeneID" id="43587239"/>